<keyword evidence="5" id="KW-0539">Nucleus</keyword>
<name>A0A9W9SF40_9EURO</name>
<evidence type="ECO:0000313" key="9">
    <source>
        <dbReference type="EMBL" id="KAJ5376967.1"/>
    </source>
</evidence>
<evidence type="ECO:0000259" key="8">
    <source>
        <dbReference type="SMART" id="SM00906"/>
    </source>
</evidence>
<evidence type="ECO:0000256" key="2">
    <source>
        <dbReference type="ARBA" id="ARBA00023015"/>
    </source>
</evidence>
<evidence type="ECO:0000313" key="10">
    <source>
        <dbReference type="Proteomes" id="UP001147747"/>
    </source>
</evidence>
<feature type="region of interest" description="Disordered" evidence="6">
    <location>
        <begin position="29"/>
        <end position="65"/>
    </location>
</feature>
<keyword evidence="4" id="KW-0804">Transcription</keyword>
<accession>A0A9W9SF40</accession>
<comment type="caution">
    <text evidence="9">The sequence shown here is derived from an EMBL/GenBank/DDBJ whole genome shotgun (WGS) entry which is preliminary data.</text>
</comment>
<dbReference type="GO" id="GO:0003677">
    <property type="term" value="F:DNA binding"/>
    <property type="evidence" value="ECO:0007669"/>
    <property type="project" value="UniProtKB-KW"/>
</dbReference>
<dbReference type="InterPro" id="IPR007219">
    <property type="entry name" value="XnlR_reg_dom"/>
</dbReference>
<dbReference type="EMBL" id="JAPZBU010000012">
    <property type="protein sequence ID" value="KAJ5376967.1"/>
    <property type="molecule type" value="Genomic_DNA"/>
</dbReference>
<evidence type="ECO:0000256" key="7">
    <source>
        <dbReference type="SAM" id="Phobius"/>
    </source>
</evidence>
<feature type="transmembrane region" description="Helical" evidence="7">
    <location>
        <begin position="363"/>
        <end position="382"/>
    </location>
</feature>
<dbReference type="GO" id="GO:0006351">
    <property type="term" value="P:DNA-templated transcription"/>
    <property type="evidence" value="ECO:0007669"/>
    <property type="project" value="InterPro"/>
</dbReference>
<gene>
    <name evidence="9" type="ORF">N7509_013853</name>
</gene>
<keyword evidence="1" id="KW-0862">Zinc</keyword>
<sequence>MPKAHNSDSQRRARAVCTRCHSRKLDVLKANPNSPHIGPRKQKALRQSLGTSLDVASSPDRSALTVTDQATPSPYVLHEHPHNCHSIPWKTKDKPWENQPNFIHGSDVILEASHATRLPPLAMTQALKDFYFKELFPLVPVLDRQQTDTDDSILLQQCVCFAGSTMRQSTEPAEWSPTAIYGRIKTLLFLRHDPDPFNMLAALCILGTWLPYSADAIVLDSPWQWTGMAIRLALQLHLHEEESYRHLPKPKTAIRIWWYLFNNDTLQMACTGCPGMFPIDGSSIPLPEPSDFDTPDTEAHVFCALVSLCKLLRKILELGRSDKTSREEVQSALDKLIQWRDRLPDDLQLFDESRTSRRPYNRLVLELHIFYLVTAILTFFLGRRDNPSLFKYASMAASSCISQLYEEILFHEDATYLLPIHSWANLVAAIPRTFSDCELLNPAHAEELRISRQVLGKIGEKHTSAALVQNRIAALSGSATAWDSPPISLPEQDRQYLTTWFHFPSDFCPMLNHLYSASVPNHDRLDSFTVENAVDEWAIDWASFIFDGSMGV</sequence>
<dbReference type="CDD" id="cd12148">
    <property type="entry name" value="fungal_TF_MHR"/>
    <property type="match status" value="1"/>
</dbReference>
<keyword evidence="10" id="KW-1185">Reference proteome</keyword>
<dbReference type="RefSeq" id="XP_056481997.1">
    <property type="nucleotide sequence ID" value="XM_056638490.1"/>
</dbReference>
<dbReference type="GO" id="GO:0008270">
    <property type="term" value="F:zinc ion binding"/>
    <property type="evidence" value="ECO:0007669"/>
    <property type="project" value="InterPro"/>
</dbReference>
<keyword evidence="2" id="KW-0805">Transcription regulation</keyword>
<dbReference type="InterPro" id="IPR052073">
    <property type="entry name" value="Amide_Lactam_Regulators"/>
</dbReference>
<dbReference type="PANTHER" id="PTHR47171">
    <property type="entry name" value="FARA-RELATED"/>
    <property type="match status" value="1"/>
</dbReference>
<feature type="domain" description="Xylanolytic transcriptional activator regulatory" evidence="8">
    <location>
        <begin position="222"/>
        <end position="295"/>
    </location>
</feature>
<keyword evidence="7" id="KW-0472">Membrane</keyword>
<evidence type="ECO:0000256" key="4">
    <source>
        <dbReference type="ARBA" id="ARBA00023163"/>
    </source>
</evidence>
<reference evidence="9" key="2">
    <citation type="journal article" date="2023" name="IMA Fungus">
        <title>Comparative genomic study of the Penicillium genus elucidates a diverse pangenome and 15 lateral gene transfer events.</title>
        <authorList>
            <person name="Petersen C."/>
            <person name="Sorensen T."/>
            <person name="Nielsen M.R."/>
            <person name="Sondergaard T.E."/>
            <person name="Sorensen J.L."/>
            <person name="Fitzpatrick D.A."/>
            <person name="Frisvad J.C."/>
            <person name="Nielsen K.L."/>
        </authorList>
    </citation>
    <scope>NUCLEOTIDE SEQUENCE</scope>
    <source>
        <strain evidence="9">IBT 29677</strain>
    </source>
</reference>
<dbReference type="GeneID" id="81377470"/>
<keyword evidence="7" id="KW-0812">Transmembrane</keyword>
<evidence type="ECO:0000256" key="1">
    <source>
        <dbReference type="ARBA" id="ARBA00022833"/>
    </source>
</evidence>
<reference evidence="9" key="1">
    <citation type="submission" date="2022-12" db="EMBL/GenBank/DDBJ databases">
        <authorList>
            <person name="Petersen C."/>
        </authorList>
    </citation>
    <scope>NUCLEOTIDE SEQUENCE</scope>
    <source>
        <strain evidence="9">IBT 29677</strain>
    </source>
</reference>
<evidence type="ECO:0000256" key="3">
    <source>
        <dbReference type="ARBA" id="ARBA00023125"/>
    </source>
</evidence>
<evidence type="ECO:0000256" key="5">
    <source>
        <dbReference type="ARBA" id="ARBA00023242"/>
    </source>
</evidence>
<dbReference type="PANTHER" id="PTHR47171:SF5">
    <property type="entry name" value="ZN(II)2CYS6 TRANSCRIPTION FACTOR (EUROFUNG)"/>
    <property type="match status" value="1"/>
</dbReference>
<dbReference type="Pfam" id="PF04082">
    <property type="entry name" value="Fungal_trans"/>
    <property type="match status" value="1"/>
</dbReference>
<protein>
    <recommendedName>
        <fullName evidence="8">Xylanolytic transcriptional activator regulatory domain-containing protein</fullName>
    </recommendedName>
</protein>
<dbReference type="AlphaFoldDB" id="A0A9W9SF40"/>
<evidence type="ECO:0000256" key="6">
    <source>
        <dbReference type="SAM" id="MobiDB-lite"/>
    </source>
</evidence>
<keyword evidence="7" id="KW-1133">Transmembrane helix</keyword>
<proteinExistence type="predicted"/>
<keyword evidence="3" id="KW-0238">DNA-binding</keyword>
<dbReference type="Proteomes" id="UP001147747">
    <property type="component" value="Unassembled WGS sequence"/>
</dbReference>
<dbReference type="SMART" id="SM00906">
    <property type="entry name" value="Fungal_trans"/>
    <property type="match status" value="1"/>
</dbReference>
<dbReference type="OrthoDB" id="39175at2759"/>
<organism evidence="9 10">
    <name type="scientific">Penicillium cosmopolitanum</name>
    <dbReference type="NCBI Taxonomy" id="1131564"/>
    <lineage>
        <taxon>Eukaryota</taxon>
        <taxon>Fungi</taxon>
        <taxon>Dikarya</taxon>
        <taxon>Ascomycota</taxon>
        <taxon>Pezizomycotina</taxon>
        <taxon>Eurotiomycetes</taxon>
        <taxon>Eurotiomycetidae</taxon>
        <taxon>Eurotiales</taxon>
        <taxon>Aspergillaceae</taxon>
        <taxon>Penicillium</taxon>
    </lineage>
</organism>